<dbReference type="GO" id="GO:0008237">
    <property type="term" value="F:metallopeptidase activity"/>
    <property type="evidence" value="ECO:0007669"/>
    <property type="project" value="UniProtKB-KW"/>
</dbReference>
<feature type="transmembrane region" description="Helical" evidence="13">
    <location>
        <begin position="6"/>
        <end position="29"/>
    </location>
</feature>
<keyword evidence="11" id="KW-0482">Metalloprotease</keyword>
<keyword evidence="7" id="KW-0479">Metal-binding</keyword>
<feature type="domain" description="Peptidase M50" evidence="14">
    <location>
        <begin position="10"/>
        <end position="114"/>
    </location>
</feature>
<evidence type="ECO:0000256" key="2">
    <source>
        <dbReference type="ARBA" id="ARBA00004651"/>
    </source>
</evidence>
<evidence type="ECO:0000256" key="11">
    <source>
        <dbReference type="ARBA" id="ARBA00023049"/>
    </source>
</evidence>
<evidence type="ECO:0000256" key="10">
    <source>
        <dbReference type="ARBA" id="ARBA00022989"/>
    </source>
</evidence>
<keyword evidence="4" id="KW-1003">Cell membrane</keyword>
<keyword evidence="5" id="KW-0645">Protease</keyword>
<proteinExistence type="inferred from homology"/>
<evidence type="ECO:0000256" key="5">
    <source>
        <dbReference type="ARBA" id="ARBA00022670"/>
    </source>
</evidence>
<evidence type="ECO:0000256" key="6">
    <source>
        <dbReference type="ARBA" id="ARBA00022692"/>
    </source>
</evidence>
<evidence type="ECO:0000313" key="15">
    <source>
        <dbReference type="EMBL" id="OGZ34669.1"/>
    </source>
</evidence>
<comment type="cofactor">
    <cofactor evidence="1">
        <name>Zn(2+)</name>
        <dbReference type="ChEBI" id="CHEBI:29105"/>
    </cofactor>
</comment>
<comment type="caution">
    <text evidence="15">The sequence shown here is derived from an EMBL/GenBank/DDBJ whole genome shotgun (WGS) entry which is preliminary data.</text>
</comment>
<feature type="transmembrane region" description="Helical" evidence="13">
    <location>
        <begin position="169"/>
        <end position="190"/>
    </location>
</feature>
<dbReference type="AlphaFoldDB" id="A0A1G2F9C5"/>
<keyword evidence="9" id="KW-0862">Zinc</keyword>
<dbReference type="GO" id="GO:0006508">
    <property type="term" value="P:proteolysis"/>
    <property type="evidence" value="ECO:0007669"/>
    <property type="project" value="UniProtKB-KW"/>
</dbReference>
<protein>
    <recommendedName>
        <fullName evidence="14">Peptidase M50 domain-containing protein</fullName>
    </recommendedName>
</protein>
<evidence type="ECO:0000256" key="1">
    <source>
        <dbReference type="ARBA" id="ARBA00001947"/>
    </source>
</evidence>
<evidence type="ECO:0000256" key="3">
    <source>
        <dbReference type="ARBA" id="ARBA00007931"/>
    </source>
</evidence>
<keyword evidence="6 13" id="KW-0812">Transmembrane</keyword>
<keyword evidence="12 13" id="KW-0472">Membrane</keyword>
<evidence type="ECO:0000256" key="8">
    <source>
        <dbReference type="ARBA" id="ARBA00022801"/>
    </source>
</evidence>
<dbReference type="InterPro" id="IPR044537">
    <property type="entry name" value="Rip2-like"/>
</dbReference>
<dbReference type="EMBL" id="MHMV01000015">
    <property type="protein sequence ID" value="OGZ34669.1"/>
    <property type="molecule type" value="Genomic_DNA"/>
</dbReference>
<dbReference type="GO" id="GO:0046872">
    <property type="term" value="F:metal ion binding"/>
    <property type="evidence" value="ECO:0007669"/>
    <property type="project" value="UniProtKB-KW"/>
</dbReference>
<organism evidence="15 16">
    <name type="scientific">Candidatus Portnoybacteria bacterium RBG_13_41_18</name>
    <dbReference type="NCBI Taxonomy" id="1801991"/>
    <lineage>
        <taxon>Bacteria</taxon>
        <taxon>Candidatus Portnoyibacteriota</taxon>
    </lineage>
</organism>
<evidence type="ECO:0000259" key="14">
    <source>
        <dbReference type="Pfam" id="PF02163"/>
    </source>
</evidence>
<feature type="transmembrane region" description="Helical" evidence="13">
    <location>
        <begin position="50"/>
        <end position="70"/>
    </location>
</feature>
<accession>A0A1G2F9C5</accession>
<evidence type="ECO:0000256" key="9">
    <source>
        <dbReference type="ARBA" id="ARBA00022833"/>
    </source>
</evidence>
<dbReference type="GO" id="GO:0005886">
    <property type="term" value="C:plasma membrane"/>
    <property type="evidence" value="ECO:0007669"/>
    <property type="project" value="UniProtKB-SubCell"/>
</dbReference>
<evidence type="ECO:0000256" key="7">
    <source>
        <dbReference type="ARBA" id="ARBA00022723"/>
    </source>
</evidence>
<dbReference type="InterPro" id="IPR052348">
    <property type="entry name" value="Metallopeptidase_M50B"/>
</dbReference>
<feature type="transmembrane region" description="Helical" evidence="13">
    <location>
        <begin position="123"/>
        <end position="145"/>
    </location>
</feature>
<name>A0A1G2F9C5_9BACT</name>
<dbReference type="Pfam" id="PF02163">
    <property type="entry name" value="Peptidase_M50"/>
    <property type="match status" value="2"/>
</dbReference>
<dbReference type="Proteomes" id="UP000177725">
    <property type="component" value="Unassembled WGS sequence"/>
</dbReference>
<comment type="subcellular location">
    <subcellularLocation>
        <location evidence="2">Cell membrane</location>
        <topology evidence="2">Multi-pass membrane protein</topology>
    </subcellularLocation>
</comment>
<gene>
    <name evidence="15" type="ORF">A2174_02570</name>
</gene>
<reference evidence="15 16" key="1">
    <citation type="journal article" date="2016" name="Nat. Commun.">
        <title>Thousands of microbial genomes shed light on interconnected biogeochemical processes in an aquifer system.</title>
        <authorList>
            <person name="Anantharaman K."/>
            <person name="Brown C.T."/>
            <person name="Hug L.A."/>
            <person name="Sharon I."/>
            <person name="Castelle C.J."/>
            <person name="Probst A.J."/>
            <person name="Thomas B.C."/>
            <person name="Singh A."/>
            <person name="Wilkins M.J."/>
            <person name="Karaoz U."/>
            <person name="Brodie E.L."/>
            <person name="Williams K.H."/>
            <person name="Hubbard S.S."/>
            <person name="Banfield J.F."/>
        </authorList>
    </citation>
    <scope>NUCLEOTIDE SEQUENCE [LARGE SCALE GENOMIC DNA]</scope>
</reference>
<evidence type="ECO:0000256" key="4">
    <source>
        <dbReference type="ARBA" id="ARBA00022475"/>
    </source>
</evidence>
<evidence type="ECO:0000313" key="16">
    <source>
        <dbReference type="Proteomes" id="UP000177725"/>
    </source>
</evidence>
<dbReference type="CDD" id="cd06158">
    <property type="entry name" value="S2P-M50_like_1"/>
    <property type="match status" value="1"/>
</dbReference>
<feature type="domain" description="Peptidase M50" evidence="14">
    <location>
        <begin position="124"/>
        <end position="183"/>
    </location>
</feature>
<dbReference type="InterPro" id="IPR008915">
    <property type="entry name" value="Peptidase_M50"/>
</dbReference>
<evidence type="ECO:0000256" key="12">
    <source>
        <dbReference type="ARBA" id="ARBA00023136"/>
    </source>
</evidence>
<evidence type="ECO:0000256" key="13">
    <source>
        <dbReference type="SAM" id="Phobius"/>
    </source>
</evidence>
<keyword evidence="8" id="KW-0378">Hydrolase</keyword>
<feature type="transmembrane region" description="Helical" evidence="13">
    <location>
        <begin position="90"/>
        <end position="111"/>
    </location>
</feature>
<dbReference type="PANTHER" id="PTHR35864:SF1">
    <property type="entry name" value="ZINC METALLOPROTEASE YWHC-RELATED"/>
    <property type="match status" value="1"/>
</dbReference>
<dbReference type="PANTHER" id="PTHR35864">
    <property type="entry name" value="ZINC METALLOPROTEASE MJ0611-RELATED"/>
    <property type="match status" value="1"/>
</dbReference>
<comment type="similarity">
    <text evidence="3">Belongs to the peptidase M50B family.</text>
</comment>
<sequence length="208" mass="22691">MGFQDALFLYVVIILSAIIHEYAHGWMAYQQGDPTAKYAGRLTLNPIPHMDLFGTVLLPLFLLYFGGVFFGYAKPVPINPNNFRDQRKGLMLVSLAGPGSNFLIALILGLIIRFFPTLAMGNLAIGSFLAFIVFVNIWLALFNLIPVPPLDGSKLLFSLSGRFGRGAEFLQGAGSWFGIAIALVIAFYVMPRLASIIFQLITGGGMAI</sequence>
<keyword evidence="10 13" id="KW-1133">Transmembrane helix</keyword>